<proteinExistence type="inferred from homology"/>
<dbReference type="GO" id="GO:0008080">
    <property type="term" value="F:N-acetyltransferase activity"/>
    <property type="evidence" value="ECO:0007669"/>
    <property type="project" value="InterPro"/>
</dbReference>
<dbReference type="InterPro" id="IPR006464">
    <property type="entry name" value="AcTrfase_RimI/Ard1"/>
</dbReference>
<organism evidence="6">
    <name type="scientific">marine metagenome</name>
    <dbReference type="NCBI Taxonomy" id="408172"/>
    <lineage>
        <taxon>unclassified sequences</taxon>
        <taxon>metagenomes</taxon>
        <taxon>ecological metagenomes</taxon>
    </lineage>
</organism>
<keyword evidence="2" id="KW-0963">Cytoplasm</keyword>
<gene>
    <name evidence="6" type="ORF">METZ01_LOCUS25467</name>
</gene>
<evidence type="ECO:0000259" key="5">
    <source>
        <dbReference type="PROSITE" id="PS51186"/>
    </source>
</evidence>
<evidence type="ECO:0000313" key="6">
    <source>
        <dbReference type="EMBL" id="SUZ72613.1"/>
    </source>
</evidence>
<dbReference type="PANTHER" id="PTHR43420:SF44">
    <property type="entry name" value="ACETYLTRANSFERASE YPEA"/>
    <property type="match status" value="1"/>
</dbReference>
<dbReference type="AlphaFoldDB" id="A0A381Q4S4"/>
<dbReference type="Pfam" id="PF00583">
    <property type="entry name" value="Acetyltransf_1"/>
    <property type="match status" value="1"/>
</dbReference>
<comment type="similarity">
    <text evidence="1">Belongs to the acetyltransferase family. RimI subfamily.</text>
</comment>
<accession>A0A381Q4S4</accession>
<dbReference type="Gene3D" id="3.40.630.30">
    <property type="match status" value="1"/>
</dbReference>
<name>A0A381Q4S4_9ZZZZ</name>
<dbReference type="PROSITE" id="PS51186">
    <property type="entry name" value="GNAT"/>
    <property type="match status" value="1"/>
</dbReference>
<evidence type="ECO:0000256" key="4">
    <source>
        <dbReference type="ARBA" id="ARBA00023315"/>
    </source>
</evidence>
<dbReference type="PANTHER" id="PTHR43420">
    <property type="entry name" value="ACETYLTRANSFERASE"/>
    <property type="match status" value="1"/>
</dbReference>
<evidence type="ECO:0000256" key="3">
    <source>
        <dbReference type="ARBA" id="ARBA00022679"/>
    </source>
</evidence>
<evidence type="ECO:0000256" key="2">
    <source>
        <dbReference type="ARBA" id="ARBA00022490"/>
    </source>
</evidence>
<feature type="domain" description="N-acetyltransferase" evidence="5">
    <location>
        <begin position="1"/>
        <end position="141"/>
    </location>
</feature>
<protein>
    <recommendedName>
        <fullName evidence="5">N-acetyltransferase domain-containing protein</fullName>
    </recommendedName>
</protein>
<dbReference type="InterPro" id="IPR050680">
    <property type="entry name" value="YpeA/RimI_acetyltransf"/>
</dbReference>
<dbReference type="CDD" id="cd04301">
    <property type="entry name" value="NAT_SF"/>
    <property type="match status" value="1"/>
</dbReference>
<dbReference type="EMBL" id="UINC01001152">
    <property type="protein sequence ID" value="SUZ72613.1"/>
    <property type="molecule type" value="Genomic_DNA"/>
</dbReference>
<dbReference type="NCBIfam" id="TIGR01575">
    <property type="entry name" value="rimI"/>
    <property type="match status" value="1"/>
</dbReference>
<dbReference type="InterPro" id="IPR016181">
    <property type="entry name" value="Acyl_CoA_acyltransferase"/>
</dbReference>
<keyword evidence="3" id="KW-0808">Transferase</keyword>
<dbReference type="SUPFAM" id="SSF55729">
    <property type="entry name" value="Acyl-CoA N-acyltransferases (Nat)"/>
    <property type="match status" value="1"/>
</dbReference>
<evidence type="ECO:0000256" key="1">
    <source>
        <dbReference type="ARBA" id="ARBA00005395"/>
    </source>
</evidence>
<sequence length="147" mass="17102">MQEADIEISRDIEINSNPVPWTEKNFLDCLRKEYYCLIQEFDNEVSGFAIQTISLDESHLLNIGIREEFRNKGLGQDLLDQIVHASKSMGSKKIFLEVRVSNEPAIELYSKSGFKRVSIRKSYYRLPDGREDALVMAKKLKKPWKLF</sequence>
<reference evidence="6" key="1">
    <citation type="submission" date="2018-05" db="EMBL/GenBank/DDBJ databases">
        <authorList>
            <person name="Lanie J.A."/>
            <person name="Ng W.-L."/>
            <person name="Kazmierczak K.M."/>
            <person name="Andrzejewski T.M."/>
            <person name="Davidsen T.M."/>
            <person name="Wayne K.J."/>
            <person name="Tettelin H."/>
            <person name="Glass J.I."/>
            <person name="Rusch D."/>
            <person name="Podicherti R."/>
            <person name="Tsui H.-C.T."/>
            <person name="Winkler M.E."/>
        </authorList>
    </citation>
    <scope>NUCLEOTIDE SEQUENCE</scope>
</reference>
<keyword evidence="4" id="KW-0012">Acyltransferase</keyword>
<dbReference type="InterPro" id="IPR000182">
    <property type="entry name" value="GNAT_dom"/>
</dbReference>